<dbReference type="CDD" id="cd00093">
    <property type="entry name" value="HTH_XRE"/>
    <property type="match status" value="1"/>
</dbReference>
<dbReference type="Proteomes" id="UP001500416">
    <property type="component" value="Unassembled WGS sequence"/>
</dbReference>
<proteinExistence type="predicted"/>
<dbReference type="EMBL" id="BAAABU010000028">
    <property type="protein sequence ID" value="GAA0259044.1"/>
    <property type="molecule type" value="Genomic_DNA"/>
</dbReference>
<comment type="caution">
    <text evidence="2">The sequence shown here is derived from an EMBL/GenBank/DDBJ whole genome shotgun (WGS) entry which is preliminary data.</text>
</comment>
<dbReference type="RefSeq" id="WP_343939146.1">
    <property type="nucleotide sequence ID" value="NZ_BAAABU010000028.1"/>
</dbReference>
<dbReference type="PROSITE" id="PS50943">
    <property type="entry name" value="HTH_CROC1"/>
    <property type="match status" value="1"/>
</dbReference>
<name>A0ABP3ECA2_9PSEU</name>
<accession>A0ABP3ECA2</accession>
<sequence length="156" mass="17028">MNAVAKMSDHVRASWIAGYMSGKTIRELAVENDRCYGTMRNALVKAGVPMRQSGGRSQPRVAISVDERTRRRELGASLLRARLATGLTGREAGGRALISQSKVSRIENGSLVKVIDVIRLATVYDVSPAFCQRMVTLALAIARDAAQRRTVSKSLR</sequence>
<dbReference type="SMART" id="SM00530">
    <property type="entry name" value="HTH_XRE"/>
    <property type="match status" value="1"/>
</dbReference>
<evidence type="ECO:0000313" key="3">
    <source>
        <dbReference type="Proteomes" id="UP001500416"/>
    </source>
</evidence>
<feature type="domain" description="HTH cro/C1-type" evidence="1">
    <location>
        <begin position="78"/>
        <end position="131"/>
    </location>
</feature>
<gene>
    <name evidence="2" type="ORF">GCM10010492_70040</name>
</gene>
<keyword evidence="3" id="KW-1185">Reference proteome</keyword>
<organism evidence="2 3">
    <name type="scientific">Saccharothrix mutabilis subsp. mutabilis</name>
    <dbReference type="NCBI Taxonomy" id="66855"/>
    <lineage>
        <taxon>Bacteria</taxon>
        <taxon>Bacillati</taxon>
        <taxon>Actinomycetota</taxon>
        <taxon>Actinomycetes</taxon>
        <taxon>Pseudonocardiales</taxon>
        <taxon>Pseudonocardiaceae</taxon>
        <taxon>Saccharothrix</taxon>
    </lineage>
</organism>
<dbReference type="InterPro" id="IPR045745">
    <property type="entry name" value="HTH_58_Actinobacteria-type"/>
</dbReference>
<dbReference type="Pfam" id="PF19575">
    <property type="entry name" value="HTH_58"/>
    <property type="match status" value="1"/>
</dbReference>
<dbReference type="Gene3D" id="1.10.260.40">
    <property type="entry name" value="lambda repressor-like DNA-binding domains"/>
    <property type="match status" value="1"/>
</dbReference>
<evidence type="ECO:0000313" key="2">
    <source>
        <dbReference type="EMBL" id="GAA0259044.1"/>
    </source>
</evidence>
<evidence type="ECO:0000259" key="1">
    <source>
        <dbReference type="PROSITE" id="PS50943"/>
    </source>
</evidence>
<dbReference type="Pfam" id="PF13560">
    <property type="entry name" value="HTH_31"/>
    <property type="match status" value="1"/>
</dbReference>
<reference evidence="3" key="1">
    <citation type="journal article" date="2019" name="Int. J. Syst. Evol. Microbiol.">
        <title>The Global Catalogue of Microorganisms (GCM) 10K type strain sequencing project: providing services to taxonomists for standard genome sequencing and annotation.</title>
        <authorList>
            <consortium name="The Broad Institute Genomics Platform"/>
            <consortium name="The Broad Institute Genome Sequencing Center for Infectious Disease"/>
            <person name="Wu L."/>
            <person name="Ma J."/>
        </authorList>
    </citation>
    <scope>NUCLEOTIDE SEQUENCE [LARGE SCALE GENOMIC DNA]</scope>
    <source>
        <strain evidence="3">JCM 3380</strain>
    </source>
</reference>
<dbReference type="SUPFAM" id="SSF47413">
    <property type="entry name" value="lambda repressor-like DNA-binding domains"/>
    <property type="match status" value="1"/>
</dbReference>
<protein>
    <recommendedName>
        <fullName evidence="1">HTH cro/C1-type domain-containing protein</fullName>
    </recommendedName>
</protein>
<dbReference type="InterPro" id="IPR001387">
    <property type="entry name" value="Cro/C1-type_HTH"/>
</dbReference>
<dbReference type="InterPro" id="IPR010982">
    <property type="entry name" value="Lambda_DNA-bd_dom_sf"/>
</dbReference>